<evidence type="ECO:0000259" key="14">
    <source>
        <dbReference type="PROSITE" id="PS51918"/>
    </source>
</evidence>
<dbReference type="AlphaFoldDB" id="A0A174B4D3"/>
<sequence length="323" mass="36694">MNDQYGRRIDYMRVSVTDRCNLRCVYCMPGEGFSFLPHEDILSFEEIERVCRIGVRLGITKIKLTGGEPLVRRGIPDLVGKLKGIPGIDEVTLTTNGILLKEQINELVSNGLASVNISIDTLDERRYFRMTRGGDIKKALEGMESALKYPDLKVKVNCVPFCEEDCISLALLAKKRKIDVRFIEMMPIGNGKNFNGKMSEEIYKLLHNEFGDYEIYKKRVGNGPAEYIRFHNFDGRIGFISALSHKFCYKCNRIRLTSEGFLKPCLQYGNGTDVREMLRNGADDSLIEEKMREAVFFKPDGHEFGRSGKGEEIETKKMSQIGG</sequence>
<keyword evidence="6" id="KW-0547">Nucleotide-binding</keyword>
<reference evidence="16 18" key="2">
    <citation type="journal article" date="2019" name="Science, e1252229">
        <title>Invertible promoters mediate bacterial phase variation, antibiotic resistance, and host adaptation in the gut.</title>
        <authorList>
            <person name="Jiang X."/>
            <person name="Hall A.B."/>
            <person name="Arthur T.D."/>
            <person name="Plichta D.R."/>
            <person name="Covington C.T."/>
            <person name="Poyet M."/>
            <person name="Crothers J."/>
            <person name="Moses P.L."/>
            <person name="Tolonen A.C."/>
            <person name="Vlamakis H."/>
            <person name="Alm E.J."/>
            <person name="Xavier R.J."/>
        </authorList>
    </citation>
    <scope>NUCLEOTIDE SEQUENCE [LARGE SCALE GENOMIC DNA]</scope>
    <source>
        <strain evidence="18">aa_0143</strain>
        <strain evidence="16">Aa_0143</strain>
    </source>
</reference>
<evidence type="ECO:0000256" key="6">
    <source>
        <dbReference type="ARBA" id="ARBA00022741"/>
    </source>
</evidence>
<evidence type="ECO:0000256" key="13">
    <source>
        <dbReference type="SAM" id="MobiDB-lite"/>
    </source>
</evidence>
<keyword evidence="3" id="KW-0004">4Fe-4S</keyword>
<dbReference type="GO" id="GO:0005525">
    <property type="term" value="F:GTP binding"/>
    <property type="evidence" value="ECO:0007669"/>
    <property type="project" value="UniProtKB-KW"/>
</dbReference>
<evidence type="ECO:0000256" key="4">
    <source>
        <dbReference type="ARBA" id="ARBA00022691"/>
    </source>
</evidence>
<dbReference type="GO" id="GO:0061798">
    <property type="term" value="F:GTP 3',8'-cyclase activity"/>
    <property type="evidence" value="ECO:0007669"/>
    <property type="project" value="UniProtKB-EC"/>
</dbReference>
<dbReference type="CDD" id="cd01335">
    <property type="entry name" value="Radical_SAM"/>
    <property type="match status" value="1"/>
</dbReference>
<dbReference type="SFLD" id="SFLDG01067">
    <property type="entry name" value="SPASM/twitch_domain_containing"/>
    <property type="match status" value="1"/>
</dbReference>
<dbReference type="EC" id="4.1.99.22" evidence="2"/>
<evidence type="ECO:0000313" key="18">
    <source>
        <dbReference type="Proteomes" id="UP000292665"/>
    </source>
</evidence>
<dbReference type="GO" id="GO:0046872">
    <property type="term" value="F:metal ion binding"/>
    <property type="evidence" value="ECO:0007669"/>
    <property type="project" value="UniProtKB-KW"/>
</dbReference>
<dbReference type="CDD" id="cd21117">
    <property type="entry name" value="Twitch_MoaA"/>
    <property type="match status" value="1"/>
</dbReference>
<dbReference type="GO" id="GO:0006777">
    <property type="term" value="P:Mo-molybdopterin cofactor biosynthetic process"/>
    <property type="evidence" value="ECO:0007669"/>
    <property type="project" value="UniProtKB-KW"/>
</dbReference>
<dbReference type="SFLD" id="SFLDG01386">
    <property type="entry name" value="main_SPASM_domain-containing"/>
    <property type="match status" value="1"/>
</dbReference>
<evidence type="ECO:0000256" key="12">
    <source>
        <dbReference type="ARBA" id="ARBA00048697"/>
    </source>
</evidence>
<evidence type="ECO:0000313" key="15">
    <source>
        <dbReference type="EMBL" id="CUN94468.1"/>
    </source>
</evidence>
<evidence type="ECO:0000256" key="5">
    <source>
        <dbReference type="ARBA" id="ARBA00022723"/>
    </source>
</evidence>
<dbReference type="InterPro" id="IPR010505">
    <property type="entry name" value="MoaA_twitch"/>
</dbReference>
<dbReference type="InterPro" id="IPR040064">
    <property type="entry name" value="MoaA-like"/>
</dbReference>
<protein>
    <recommendedName>
        <fullName evidence="2">GTP 3',8-cyclase</fullName>
        <ecNumber evidence="2">4.1.99.22</ecNumber>
    </recommendedName>
</protein>
<evidence type="ECO:0000313" key="16">
    <source>
        <dbReference type="EMBL" id="RYS80110.1"/>
    </source>
</evidence>
<keyword evidence="8" id="KW-0411">Iron-sulfur</keyword>
<keyword evidence="7" id="KW-0408">Iron</keyword>
<reference evidence="15 17" key="1">
    <citation type="submission" date="2015-09" db="EMBL/GenBank/DDBJ databases">
        <authorList>
            <consortium name="Pathogen Informatics"/>
        </authorList>
    </citation>
    <scope>NUCLEOTIDE SEQUENCE [LARGE SCALE GENOMIC DNA]</scope>
    <source>
        <strain evidence="15 17">2789STDY5834841</strain>
    </source>
</reference>
<dbReference type="PANTHER" id="PTHR22960:SF0">
    <property type="entry name" value="MOLYBDENUM COFACTOR BIOSYNTHESIS PROTEIN 1"/>
    <property type="match status" value="1"/>
</dbReference>
<dbReference type="GeneID" id="97329959"/>
<keyword evidence="4" id="KW-0949">S-adenosyl-L-methionine</keyword>
<keyword evidence="10" id="KW-0501">Molybdenum cofactor biosynthesis</keyword>
<dbReference type="SFLD" id="SFLDS00029">
    <property type="entry name" value="Radical_SAM"/>
    <property type="match status" value="1"/>
</dbReference>
<dbReference type="InterPro" id="IPR013483">
    <property type="entry name" value="MoaA"/>
</dbReference>
<dbReference type="Proteomes" id="UP000095787">
    <property type="component" value="Unassembled WGS sequence"/>
</dbReference>
<keyword evidence="5" id="KW-0479">Metal-binding</keyword>
<dbReference type="GO" id="GO:0061799">
    <property type="term" value="F:cyclic pyranopterin monophosphate synthase activity"/>
    <property type="evidence" value="ECO:0007669"/>
    <property type="project" value="TreeGrafter"/>
</dbReference>
<dbReference type="InterPro" id="IPR013785">
    <property type="entry name" value="Aldolase_TIM"/>
</dbReference>
<dbReference type="Pfam" id="PF04055">
    <property type="entry name" value="Radical_SAM"/>
    <property type="match status" value="1"/>
</dbReference>
<dbReference type="NCBIfam" id="TIGR02666">
    <property type="entry name" value="moaA"/>
    <property type="match status" value="1"/>
</dbReference>
<comment type="cofactor">
    <cofactor evidence="1">
        <name>[4Fe-4S] cluster</name>
        <dbReference type="ChEBI" id="CHEBI:49883"/>
    </cofactor>
</comment>
<evidence type="ECO:0000256" key="11">
    <source>
        <dbReference type="ARBA" id="ARBA00023239"/>
    </source>
</evidence>
<feature type="region of interest" description="Disordered" evidence="13">
    <location>
        <begin position="301"/>
        <end position="323"/>
    </location>
</feature>
<dbReference type="SFLD" id="SFLDG01383">
    <property type="entry name" value="cyclic_pyranopterin_phosphate"/>
    <property type="match status" value="1"/>
</dbReference>
<dbReference type="PROSITE" id="PS51918">
    <property type="entry name" value="RADICAL_SAM"/>
    <property type="match status" value="1"/>
</dbReference>
<organism evidence="15 17">
    <name type="scientific">[Ruminococcus] torques</name>
    <dbReference type="NCBI Taxonomy" id="33039"/>
    <lineage>
        <taxon>Bacteria</taxon>
        <taxon>Bacillati</taxon>
        <taxon>Bacillota</taxon>
        <taxon>Clostridia</taxon>
        <taxon>Lachnospirales</taxon>
        <taxon>Lachnospiraceae</taxon>
        <taxon>Mediterraneibacter</taxon>
    </lineage>
</organism>
<accession>A0A174B4D3</accession>
<comment type="catalytic activity">
    <reaction evidence="12">
        <text>GTP + AH2 + S-adenosyl-L-methionine = (8S)-3',8-cyclo-7,8-dihydroguanosine 5'-triphosphate + 5'-deoxyadenosine + L-methionine + A + H(+)</text>
        <dbReference type="Rhea" id="RHEA:49576"/>
        <dbReference type="ChEBI" id="CHEBI:13193"/>
        <dbReference type="ChEBI" id="CHEBI:15378"/>
        <dbReference type="ChEBI" id="CHEBI:17319"/>
        <dbReference type="ChEBI" id="CHEBI:17499"/>
        <dbReference type="ChEBI" id="CHEBI:37565"/>
        <dbReference type="ChEBI" id="CHEBI:57844"/>
        <dbReference type="ChEBI" id="CHEBI:59789"/>
        <dbReference type="ChEBI" id="CHEBI:131766"/>
        <dbReference type="EC" id="4.1.99.22"/>
    </reaction>
</comment>
<dbReference type="SMART" id="SM00729">
    <property type="entry name" value="Elp3"/>
    <property type="match status" value="1"/>
</dbReference>
<dbReference type="InterPro" id="IPR007197">
    <property type="entry name" value="rSAM"/>
</dbReference>
<evidence type="ECO:0000256" key="7">
    <source>
        <dbReference type="ARBA" id="ARBA00023004"/>
    </source>
</evidence>
<dbReference type="InterPro" id="IPR006638">
    <property type="entry name" value="Elp3/MiaA/NifB-like_rSAM"/>
</dbReference>
<dbReference type="Gene3D" id="3.20.20.70">
    <property type="entry name" value="Aldolase class I"/>
    <property type="match status" value="1"/>
</dbReference>
<evidence type="ECO:0000313" key="17">
    <source>
        <dbReference type="Proteomes" id="UP000095787"/>
    </source>
</evidence>
<feature type="domain" description="Radical SAM core" evidence="14">
    <location>
        <begin position="4"/>
        <end position="224"/>
    </location>
</feature>
<evidence type="ECO:0000256" key="9">
    <source>
        <dbReference type="ARBA" id="ARBA00023134"/>
    </source>
</evidence>
<dbReference type="RefSeq" id="WP_009243259.1">
    <property type="nucleotide sequence ID" value="NZ_AP028249.1"/>
</dbReference>
<evidence type="ECO:0000256" key="3">
    <source>
        <dbReference type="ARBA" id="ARBA00022485"/>
    </source>
</evidence>
<keyword evidence="9" id="KW-0342">GTP-binding</keyword>
<evidence type="ECO:0000256" key="10">
    <source>
        <dbReference type="ARBA" id="ARBA00023150"/>
    </source>
</evidence>
<evidence type="ECO:0000256" key="2">
    <source>
        <dbReference type="ARBA" id="ARBA00012167"/>
    </source>
</evidence>
<dbReference type="SUPFAM" id="SSF102114">
    <property type="entry name" value="Radical SAM enzymes"/>
    <property type="match status" value="1"/>
</dbReference>
<dbReference type="UniPathway" id="UPA00344"/>
<evidence type="ECO:0000256" key="8">
    <source>
        <dbReference type="ARBA" id="ARBA00023014"/>
    </source>
</evidence>
<feature type="compositionally biased region" description="Basic and acidic residues" evidence="13">
    <location>
        <begin position="301"/>
        <end position="317"/>
    </location>
</feature>
<dbReference type="Pfam" id="PF06463">
    <property type="entry name" value="Mob_synth_C"/>
    <property type="match status" value="1"/>
</dbReference>
<name>A0A174B4D3_9FIRM</name>
<dbReference type="InterPro" id="IPR050105">
    <property type="entry name" value="MoCo_biosynth_MoaA/MoaC"/>
</dbReference>
<evidence type="ECO:0000256" key="1">
    <source>
        <dbReference type="ARBA" id="ARBA00001966"/>
    </source>
</evidence>
<dbReference type="EMBL" id="RCYR01000012">
    <property type="protein sequence ID" value="RYS80110.1"/>
    <property type="molecule type" value="Genomic_DNA"/>
</dbReference>
<dbReference type="Proteomes" id="UP000292665">
    <property type="component" value="Unassembled WGS sequence"/>
</dbReference>
<keyword evidence="11" id="KW-0456">Lyase</keyword>
<gene>
    <name evidence="15" type="primary">moaA</name>
    <name evidence="16" type="ORF">EAI93_07470</name>
    <name evidence="15" type="ORF">ERS852456_01214</name>
</gene>
<dbReference type="InterPro" id="IPR000385">
    <property type="entry name" value="MoaA_NifB_PqqE_Fe-S-bd_CS"/>
</dbReference>
<dbReference type="EMBL" id="CYZO01000013">
    <property type="protein sequence ID" value="CUN94468.1"/>
    <property type="molecule type" value="Genomic_DNA"/>
</dbReference>
<dbReference type="PROSITE" id="PS01305">
    <property type="entry name" value="MOAA_NIFB_PQQE"/>
    <property type="match status" value="1"/>
</dbReference>
<dbReference type="InterPro" id="IPR058240">
    <property type="entry name" value="rSAM_sf"/>
</dbReference>
<dbReference type="GO" id="GO:0051539">
    <property type="term" value="F:4 iron, 4 sulfur cluster binding"/>
    <property type="evidence" value="ECO:0007669"/>
    <property type="project" value="UniProtKB-KW"/>
</dbReference>
<dbReference type="PANTHER" id="PTHR22960">
    <property type="entry name" value="MOLYBDOPTERIN COFACTOR SYNTHESIS PROTEIN A"/>
    <property type="match status" value="1"/>
</dbReference>
<proteinExistence type="predicted"/>